<dbReference type="AlphaFoldDB" id="A0A9D1MWW6"/>
<organism evidence="1 2">
    <name type="scientific">Candidatus Fimimonas merdipullorum</name>
    <dbReference type="NCBI Taxonomy" id="2840822"/>
    <lineage>
        <taxon>Bacteria</taxon>
        <taxon>Pseudomonadati</taxon>
        <taxon>Myxococcota</taxon>
        <taxon>Myxococcia</taxon>
        <taxon>Myxococcales</taxon>
        <taxon>Cystobacterineae</taxon>
        <taxon>Myxococcaceae</taxon>
        <taxon>Myxococcaceae incertae sedis</taxon>
        <taxon>Candidatus Fimimonas</taxon>
    </lineage>
</organism>
<dbReference type="Proteomes" id="UP000886852">
    <property type="component" value="Unassembled WGS sequence"/>
</dbReference>
<gene>
    <name evidence="1" type="ORF">IAC72_03260</name>
</gene>
<protein>
    <submittedName>
        <fullName evidence="1">Uncharacterized protein</fullName>
    </submittedName>
</protein>
<accession>A0A9D1MWW6</accession>
<reference evidence="1" key="1">
    <citation type="submission" date="2020-10" db="EMBL/GenBank/DDBJ databases">
        <authorList>
            <person name="Gilroy R."/>
        </authorList>
    </citation>
    <scope>NUCLEOTIDE SEQUENCE</scope>
    <source>
        <strain evidence="1">ChiHjej12B11-7776</strain>
    </source>
</reference>
<dbReference type="EMBL" id="DVOC01000055">
    <property type="protein sequence ID" value="HIU91007.1"/>
    <property type="molecule type" value="Genomic_DNA"/>
</dbReference>
<name>A0A9D1MWW6_9BACT</name>
<evidence type="ECO:0000313" key="2">
    <source>
        <dbReference type="Proteomes" id="UP000886852"/>
    </source>
</evidence>
<evidence type="ECO:0000313" key="1">
    <source>
        <dbReference type="EMBL" id="HIU91007.1"/>
    </source>
</evidence>
<sequence>MIAKKCNIVNGFETVGGFFAFGGGFAPFQSVTAAHSATKYTCKGRGPWRDVPAGGALFGRLPTKGNFVFPPRLPRTYNSICRALRFKKRTVPLHAPHRIKQLRRNAKQKTDCVVRLFVLSVRITF</sequence>
<comment type="caution">
    <text evidence="1">The sequence shown here is derived from an EMBL/GenBank/DDBJ whole genome shotgun (WGS) entry which is preliminary data.</text>
</comment>
<reference evidence="1" key="2">
    <citation type="journal article" date="2021" name="PeerJ">
        <title>Extensive microbial diversity within the chicken gut microbiome revealed by metagenomics and culture.</title>
        <authorList>
            <person name="Gilroy R."/>
            <person name="Ravi A."/>
            <person name="Getino M."/>
            <person name="Pursley I."/>
            <person name="Horton D.L."/>
            <person name="Alikhan N.F."/>
            <person name="Baker D."/>
            <person name="Gharbi K."/>
            <person name="Hall N."/>
            <person name="Watson M."/>
            <person name="Adriaenssens E.M."/>
            <person name="Foster-Nyarko E."/>
            <person name="Jarju S."/>
            <person name="Secka A."/>
            <person name="Antonio M."/>
            <person name="Oren A."/>
            <person name="Chaudhuri R.R."/>
            <person name="La Ragione R."/>
            <person name="Hildebrand F."/>
            <person name="Pallen M.J."/>
        </authorList>
    </citation>
    <scope>NUCLEOTIDE SEQUENCE</scope>
    <source>
        <strain evidence="1">ChiHjej12B11-7776</strain>
    </source>
</reference>
<proteinExistence type="predicted"/>